<name>A0AA43QKP4_9LECA</name>
<keyword evidence="2" id="KW-1185">Reference proteome</keyword>
<gene>
    <name evidence="1" type="ORF">OHK93_005718</name>
</gene>
<dbReference type="PANTHER" id="PTHR39596">
    <property type="match status" value="1"/>
</dbReference>
<dbReference type="Proteomes" id="UP001161017">
    <property type="component" value="Unassembled WGS sequence"/>
</dbReference>
<dbReference type="PANTHER" id="PTHR39596:SF2">
    <property type="entry name" value="HET DOMAIN PROTEIN (AFU_ORTHOLOGUE AFUA_1G17550)-RELATED"/>
    <property type="match status" value="1"/>
</dbReference>
<evidence type="ECO:0000313" key="1">
    <source>
        <dbReference type="EMBL" id="MDI1486488.1"/>
    </source>
</evidence>
<organism evidence="1 2">
    <name type="scientific">Ramalina farinacea</name>
    <dbReference type="NCBI Taxonomy" id="258253"/>
    <lineage>
        <taxon>Eukaryota</taxon>
        <taxon>Fungi</taxon>
        <taxon>Dikarya</taxon>
        <taxon>Ascomycota</taxon>
        <taxon>Pezizomycotina</taxon>
        <taxon>Lecanoromycetes</taxon>
        <taxon>OSLEUM clade</taxon>
        <taxon>Lecanoromycetidae</taxon>
        <taxon>Lecanorales</taxon>
        <taxon>Lecanorineae</taxon>
        <taxon>Ramalinaceae</taxon>
        <taxon>Ramalina</taxon>
    </lineage>
</organism>
<sequence>MAETYAQASNVLVLDAELQQVSLDLSAEELLLRVSCCGWMRRVWTLLEGSLGSQRLCVQFLDGALRLSDARTKLRNDWIARPYITNSIPSDVGRFYDDLVFMRKAFNSTSYLPGDINAQSHAFGIALHGFIGRATSWKGDELICLALLLGLNPVAVTKLQESAVESREFAFLSLWENIPHGLLFCSGPKFEQPGYRWMRRDFWRARPYAYYRPARLRADVGLEVTLPGFVLKPMLLPHGFFLFQNIAKQQWYKATYDGAVADLPPSPKALEALGHAPGASQIGIICPTLKIMRNTPDQLDKIPAALVSIYKRTNTTLNLLDIGRTAIYVRYICYIDLTLPEPQEIERENSRHAQNSSRYIGEAEKATVHVGESLRNKLGLQMLSEYNQEWLEQTWYVS</sequence>
<dbReference type="EMBL" id="JAPUFD010000003">
    <property type="protein sequence ID" value="MDI1486488.1"/>
    <property type="molecule type" value="Genomic_DNA"/>
</dbReference>
<accession>A0AA43QKP4</accession>
<reference evidence="1" key="1">
    <citation type="journal article" date="2023" name="Genome Biol. Evol.">
        <title>First Whole Genome Sequence and Flow Cytometry Genome Size Data for the Lichen-Forming Fungus Ramalina farinacea (Ascomycota).</title>
        <authorList>
            <person name="Llewellyn T."/>
            <person name="Mian S."/>
            <person name="Hill R."/>
            <person name="Leitch I.J."/>
            <person name="Gaya E."/>
        </authorList>
    </citation>
    <scope>NUCLEOTIDE SEQUENCE</scope>
    <source>
        <strain evidence="1">LIQ254RAFAR</strain>
    </source>
</reference>
<proteinExistence type="predicted"/>
<dbReference type="AlphaFoldDB" id="A0AA43QKP4"/>
<comment type="caution">
    <text evidence="1">The sequence shown here is derived from an EMBL/GenBank/DDBJ whole genome shotgun (WGS) entry which is preliminary data.</text>
</comment>
<evidence type="ECO:0000313" key="2">
    <source>
        <dbReference type="Proteomes" id="UP001161017"/>
    </source>
</evidence>
<protein>
    <submittedName>
        <fullName evidence="1">Uncharacterized protein</fullName>
    </submittedName>
</protein>